<evidence type="ECO:0000313" key="3">
    <source>
        <dbReference type="Proteomes" id="UP001218218"/>
    </source>
</evidence>
<comment type="caution">
    <text evidence="2">The sequence shown here is derived from an EMBL/GenBank/DDBJ whole genome shotgun (WGS) entry which is preliminary data.</text>
</comment>
<feature type="chain" id="PRO_5042272000" description="Secreted protein" evidence="1">
    <location>
        <begin position="18"/>
        <end position="88"/>
    </location>
</feature>
<gene>
    <name evidence="2" type="ORF">DFH08DRAFT_829042</name>
</gene>
<protein>
    <recommendedName>
        <fullName evidence="4">Secreted protein</fullName>
    </recommendedName>
</protein>
<keyword evidence="3" id="KW-1185">Reference proteome</keyword>
<evidence type="ECO:0000313" key="2">
    <source>
        <dbReference type="EMBL" id="KAJ7367656.1"/>
    </source>
</evidence>
<accession>A0AAD7AT75</accession>
<dbReference type="Proteomes" id="UP001218218">
    <property type="component" value="Unassembled WGS sequence"/>
</dbReference>
<evidence type="ECO:0008006" key="4">
    <source>
        <dbReference type="Google" id="ProtNLM"/>
    </source>
</evidence>
<feature type="signal peptide" evidence="1">
    <location>
        <begin position="1"/>
        <end position="17"/>
    </location>
</feature>
<evidence type="ECO:0000256" key="1">
    <source>
        <dbReference type="SAM" id="SignalP"/>
    </source>
</evidence>
<name>A0AAD7AT75_9AGAR</name>
<keyword evidence="1" id="KW-0732">Signal</keyword>
<organism evidence="2 3">
    <name type="scientific">Mycena albidolilacea</name>
    <dbReference type="NCBI Taxonomy" id="1033008"/>
    <lineage>
        <taxon>Eukaryota</taxon>
        <taxon>Fungi</taxon>
        <taxon>Dikarya</taxon>
        <taxon>Basidiomycota</taxon>
        <taxon>Agaricomycotina</taxon>
        <taxon>Agaricomycetes</taxon>
        <taxon>Agaricomycetidae</taxon>
        <taxon>Agaricales</taxon>
        <taxon>Marasmiineae</taxon>
        <taxon>Mycenaceae</taxon>
        <taxon>Mycena</taxon>
    </lineage>
</organism>
<sequence>MELWIDMLASLVHTVLWCSETAKWQDAGTSSWLASIGVFNDAGWMCSHFSEFSVRSALRSSFLPSLLAYECGSLWVITVRDGTALNQF</sequence>
<feature type="non-terminal residue" evidence="2">
    <location>
        <position position="88"/>
    </location>
</feature>
<proteinExistence type="predicted"/>
<dbReference type="AlphaFoldDB" id="A0AAD7AT75"/>
<reference evidence="2" key="1">
    <citation type="submission" date="2023-03" db="EMBL/GenBank/DDBJ databases">
        <title>Massive genome expansion in bonnet fungi (Mycena s.s.) driven by repeated elements and novel gene families across ecological guilds.</title>
        <authorList>
            <consortium name="Lawrence Berkeley National Laboratory"/>
            <person name="Harder C.B."/>
            <person name="Miyauchi S."/>
            <person name="Viragh M."/>
            <person name="Kuo A."/>
            <person name="Thoen E."/>
            <person name="Andreopoulos B."/>
            <person name="Lu D."/>
            <person name="Skrede I."/>
            <person name="Drula E."/>
            <person name="Henrissat B."/>
            <person name="Morin E."/>
            <person name="Kohler A."/>
            <person name="Barry K."/>
            <person name="LaButti K."/>
            <person name="Morin E."/>
            <person name="Salamov A."/>
            <person name="Lipzen A."/>
            <person name="Mereny Z."/>
            <person name="Hegedus B."/>
            <person name="Baldrian P."/>
            <person name="Stursova M."/>
            <person name="Weitz H."/>
            <person name="Taylor A."/>
            <person name="Grigoriev I.V."/>
            <person name="Nagy L.G."/>
            <person name="Martin F."/>
            <person name="Kauserud H."/>
        </authorList>
    </citation>
    <scope>NUCLEOTIDE SEQUENCE</scope>
    <source>
        <strain evidence="2">CBHHK002</strain>
    </source>
</reference>
<dbReference type="EMBL" id="JARIHO010000001">
    <property type="protein sequence ID" value="KAJ7367656.1"/>
    <property type="molecule type" value="Genomic_DNA"/>
</dbReference>